<dbReference type="EMBL" id="BGZK01000195">
    <property type="protein sequence ID" value="GBP27517.1"/>
    <property type="molecule type" value="Genomic_DNA"/>
</dbReference>
<feature type="compositionally biased region" description="Low complexity" evidence="1">
    <location>
        <begin position="20"/>
        <end position="31"/>
    </location>
</feature>
<accession>A0A4C1UN60</accession>
<dbReference type="AlphaFoldDB" id="A0A4C1UN60"/>
<evidence type="ECO:0000313" key="4">
    <source>
        <dbReference type="Proteomes" id="UP000299102"/>
    </source>
</evidence>
<sequence length="447" mass="50111">MTRTASSMLSPILIYPPDLSNSSTMPNTPSTDEMDTNSEVLITRRSSSGGLLSPEVDMGNVPRSSIDVEQDGFYLLKKDSQRRLTLSRVLEQDGEKICDKWMLSVKQDFGTTVLRPQHLELLLSALKDYIMDQNRRVIEEAMTTLKEDLDFDSNAINELHSAIYLFQEAVNAVLRMHSIKPHWMFALDNLVRNAVQAAITVLSPELGANLAGQEGRSRGAGPAEHAVVVGSSGDANTTPSALSTVNSTREHTMMQLRQENHKLHQELLESYQQYQSLLRLMLEEQKTQTQIIREVLEKKPQSSPPLTSFSMETPESLNELLAWCNARGVPTAAAQALTFEEYTLDDLLNHMQREDLSKLGLKGGVELRIWRSILEHRLHGSSPVRNTRLRRLSSTDTNTEPTMVLVECQRCKAMTTPPTLVIRDQEPRLNGDDNAVECYAENGIVNL</sequence>
<dbReference type="InterPro" id="IPR046873">
    <property type="entry name" value="HisK-N-like"/>
</dbReference>
<comment type="caution">
    <text evidence="3">The sequence shown here is derived from an EMBL/GenBank/DDBJ whole genome shotgun (WGS) entry which is preliminary data.</text>
</comment>
<dbReference type="Pfam" id="PF20302">
    <property type="entry name" value="HisK-N-like"/>
    <property type="match status" value="1"/>
</dbReference>
<feature type="domain" description="MAP3K HisK-N-like globin" evidence="2">
    <location>
        <begin position="74"/>
        <end position="205"/>
    </location>
</feature>
<evidence type="ECO:0000313" key="3">
    <source>
        <dbReference type="EMBL" id="GBP27517.1"/>
    </source>
</evidence>
<organism evidence="3 4">
    <name type="scientific">Eumeta variegata</name>
    <name type="common">Bagworm moth</name>
    <name type="synonym">Eumeta japonica</name>
    <dbReference type="NCBI Taxonomy" id="151549"/>
    <lineage>
        <taxon>Eukaryota</taxon>
        <taxon>Metazoa</taxon>
        <taxon>Ecdysozoa</taxon>
        <taxon>Arthropoda</taxon>
        <taxon>Hexapoda</taxon>
        <taxon>Insecta</taxon>
        <taxon>Pterygota</taxon>
        <taxon>Neoptera</taxon>
        <taxon>Endopterygota</taxon>
        <taxon>Lepidoptera</taxon>
        <taxon>Glossata</taxon>
        <taxon>Ditrysia</taxon>
        <taxon>Tineoidea</taxon>
        <taxon>Psychidae</taxon>
        <taxon>Oiketicinae</taxon>
        <taxon>Eumeta</taxon>
    </lineage>
</organism>
<gene>
    <name evidence="3" type="ORF">EVAR_18710_1</name>
</gene>
<evidence type="ECO:0000259" key="2">
    <source>
        <dbReference type="Pfam" id="PF20302"/>
    </source>
</evidence>
<dbReference type="OrthoDB" id="275301at2759"/>
<feature type="region of interest" description="Disordered" evidence="1">
    <location>
        <begin position="16"/>
        <end position="35"/>
    </location>
</feature>
<protein>
    <recommendedName>
        <fullName evidence="2">MAP3K HisK-N-like globin domain-containing protein</fullName>
    </recommendedName>
</protein>
<evidence type="ECO:0000256" key="1">
    <source>
        <dbReference type="SAM" id="MobiDB-lite"/>
    </source>
</evidence>
<dbReference type="Proteomes" id="UP000299102">
    <property type="component" value="Unassembled WGS sequence"/>
</dbReference>
<dbReference type="InterPro" id="IPR013761">
    <property type="entry name" value="SAM/pointed_sf"/>
</dbReference>
<proteinExistence type="predicted"/>
<reference evidence="3 4" key="1">
    <citation type="journal article" date="2019" name="Commun. Biol.">
        <title>The bagworm genome reveals a unique fibroin gene that provides high tensile strength.</title>
        <authorList>
            <person name="Kono N."/>
            <person name="Nakamura H."/>
            <person name="Ohtoshi R."/>
            <person name="Tomita M."/>
            <person name="Numata K."/>
            <person name="Arakawa K."/>
        </authorList>
    </citation>
    <scope>NUCLEOTIDE SEQUENCE [LARGE SCALE GENOMIC DNA]</scope>
</reference>
<name>A0A4C1UN60_EUMVA</name>
<dbReference type="SUPFAM" id="SSF47769">
    <property type="entry name" value="SAM/Pointed domain"/>
    <property type="match status" value="1"/>
</dbReference>
<keyword evidence="4" id="KW-1185">Reference proteome</keyword>
<dbReference type="STRING" id="151549.A0A4C1UN60"/>